<evidence type="ECO:0000256" key="5">
    <source>
        <dbReference type="ARBA" id="ARBA00023002"/>
    </source>
</evidence>
<evidence type="ECO:0000313" key="9">
    <source>
        <dbReference type="Proteomes" id="UP000887566"/>
    </source>
</evidence>
<dbReference type="InterPro" id="IPR011603">
    <property type="entry name" value="2oxoglutarate_DH_E1"/>
</dbReference>
<organism evidence="9 10">
    <name type="scientific">Plectus sambesii</name>
    <dbReference type="NCBI Taxonomy" id="2011161"/>
    <lineage>
        <taxon>Eukaryota</taxon>
        <taxon>Metazoa</taxon>
        <taxon>Ecdysozoa</taxon>
        <taxon>Nematoda</taxon>
        <taxon>Chromadorea</taxon>
        <taxon>Plectida</taxon>
        <taxon>Plectina</taxon>
        <taxon>Plectoidea</taxon>
        <taxon>Plectidae</taxon>
        <taxon>Plectus</taxon>
    </lineage>
</organism>
<comment type="subcellular location">
    <subcellularLocation>
        <location evidence="2">Mitochondrion</location>
    </subcellularLocation>
</comment>
<name>A0A914VDL6_9BILA</name>
<protein>
    <submittedName>
        <fullName evidence="10">Transketolase-like pyrimidine-binding domain-containing protein</fullName>
    </submittedName>
</protein>
<evidence type="ECO:0000256" key="4">
    <source>
        <dbReference type="ARBA" id="ARBA00022946"/>
    </source>
</evidence>
<sequence length="912" mass="102152">MNRQALIRGVLPLRRSYHAAKGVYGYLPVAETPYVAAPTISPEQAQYSHLVNAYRRYGFRKAKLDPLGLRFAQIRVPELDVNMYGLNEKSTVMVRDDVEATVSDMVEFLETVYCGPIAAEFMHLESWQERKWFGENFERVQTQKVTNEEKLRIAELMIKCQNFDNFLALKFATVKRYGGEGAESMMAFFHELLLLSANADIQQVVLCMAHRGRLNLLTGLLQFPAVQMFRKMRGKLEFPEDVQGSGDVLSHLTSSVDLELPGADRKVHVTMLPNPSHLEAVNPVAVGKSRARAQSLGLGDYARHQSSRPGDGVLCVQVHGDAAFTGQGVVWETLALSQTPQFRVGGSVHMITNNQVGFTAESHIGRSTLHCSDMAKAIDSPVIHVNGDYPELVLQATRMAFEYRQQFRKDVFVNLICFRRWGHNELDDPSFTQPVMYGKIGARKSVPDTYAEWLVEEGVLTKEKRDEWVSEHTAQLTADFKRIDSEPPRALHLEQQWKGFEQAPKSVQVWDTGVDVPTLKFLGARSVHVPNELNVHPHLKKTHCDARIKKLEDGSGLDWATAEALALGSLLHQGYHVRISGQDVGRGTFSHRHAMLVDQTDDHIHIPLNNITDDQTAFLEVANNLLSEEAILGFEYGVSIESPRRLCVWEAQFGDFFNGAQIIIDTFIMSGESKWLTQSGLVMLLPHGFDGAGPEHSSCRIERFLQATDSRESQSPADGVDRNVQIVNPTTSAQYFHLLRRQMVVPYRKPLIVVAPKILLRHPQAASTLAQLAPGTHFQPVLDDPAVKAAASVTKVIFVSGKHAFALMKERDEKKFTDVAVVRVEALCPFPLEELRNTLMRYPNAKTFVWSQEEPRNAGAWTFVRPRFANGLGITLNYAGRPEIAWSATAIGQVHQAEHEAVIRDTFALVSK</sequence>
<keyword evidence="5" id="KW-0560">Oxidoreductase</keyword>
<evidence type="ECO:0000256" key="1">
    <source>
        <dbReference type="ARBA" id="ARBA00001964"/>
    </source>
</evidence>
<accession>A0A914VDL6</accession>
<keyword evidence="7" id="KW-0496">Mitochondrion</keyword>
<evidence type="ECO:0000256" key="2">
    <source>
        <dbReference type="ARBA" id="ARBA00004173"/>
    </source>
</evidence>
<evidence type="ECO:0000313" key="10">
    <source>
        <dbReference type="WBParaSite" id="PSAMB.scaffold1749size28150.g14688.t1"/>
    </source>
</evidence>
<dbReference type="InterPro" id="IPR005475">
    <property type="entry name" value="Transketolase-like_Pyr-bd"/>
</dbReference>
<dbReference type="PANTHER" id="PTHR23152">
    <property type="entry name" value="2-OXOGLUTARATE DEHYDROGENASE"/>
    <property type="match status" value="1"/>
</dbReference>
<evidence type="ECO:0000259" key="8">
    <source>
        <dbReference type="SMART" id="SM00861"/>
    </source>
</evidence>
<dbReference type="GO" id="GO:0016624">
    <property type="term" value="F:oxidoreductase activity, acting on the aldehyde or oxo group of donors, disulfide as acceptor"/>
    <property type="evidence" value="ECO:0007669"/>
    <property type="project" value="InterPro"/>
</dbReference>
<dbReference type="WBParaSite" id="PSAMB.scaffold1749size28150.g14688.t1">
    <property type="protein sequence ID" value="PSAMB.scaffold1749size28150.g14688.t1"/>
    <property type="gene ID" value="PSAMB.scaffold1749size28150.g14688"/>
</dbReference>
<keyword evidence="6" id="KW-0786">Thiamine pyrophosphate</keyword>
<dbReference type="NCBIfam" id="TIGR00239">
    <property type="entry name" value="2oxo_dh_E1"/>
    <property type="match status" value="1"/>
</dbReference>
<dbReference type="InterPro" id="IPR029061">
    <property type="entry name" value="THDP-binding"/>
</dbReference>
<dbReference type="Gene3D" id="3.40.50.12470">
    <property type="match status" value="1"/>
</dbReference>
<dbReference type="AlphaFoldDB" id="A0A914VDL6"/>
<evidence type="ECO:0000256" key="7">
    <source>
        <dbReference type="ARBA" id="ARBA00023128"/>
    </source>
</evidence>
<dbReference type="CDD" id="cd02016">
    <property type="entry name" value="TPP_E1_OGDC_like"/>
    <property type="match status" value="1"/>
</dbReference>
<proteinExistence type="inferred from homology"/>
<dbReference type="NCBIfam" id="NF008907">
    <property type="entry name" value="PRK12270.1"/>
    <property type="match status" value="1"/>
</dbReference>
<dbReference type="Pfam" id="PF00676">
    <property type="entry name" value="E1_dh"/>
    <property type="match status" value="1"/>
</dbReference>
<dbReference type="PIRSF" id="PIRSF000157">
    <property type="entry name" value="Oxoglu_dh_E1"/>
    <property type="match status" value="1"/>
</dbReference>
<dbReference type="Proteomes" id="UP000887566">
    <property type="component" value="Unplaced"/>
</dbReference>
<dbReference type="Gene3D" id="3.40.50.11610">
    <property type="entry name" value="Multifunctional 2-oxoglutarate metabolism enzyme, C-terminal domain"/>
    <property type="match status" value="1"/>
</dbReference>
<dbReference type="SUPFAM" id="SSF52518">
    <property type="entry name" value="Thiamin diphosphate-binding fold (THDP-binding)"/>
    <property type="match status" value="2"/>
</dbReference>
<dbReference type="Pfam" id="PF16870">
    <property type="entry name" value="OxoGdeHyase_C"/>
    <property type="match status" value="1"/>
</dbReference>
<reference evidence="10" key="1">
    <citation type="submission" date="2022-11" db="UniProtKB">
        <authorList>
            <consortium name="WormBaseParasite"/>
        </authorList>
    </citation>
    <scope>IDENTIFICATION</scope>
</reference>
<dbReference type="Pfam" id="PF02779">
    <property type="entry name" value="Transket_pyr"/>
    <property type="match status" value="1"/>
</dbReference>
<dbReference type="InterPro" id="IPR031717">
    <property type="entry name" value="ODO-1/KGD_C"/>
</dbReference>
<dbReference type="Gene3D" id="3.40.50.970">
    <property type="match status" value="1"/>
</dbReference>
<feature type="domain" description="Transketolase-like pyrimidine-binding" evidence="8">
    <location>
        <begin position="557"/>
        <end position="762"/>
    </location>
</feature>
<dbReference type="GO" id="GO:0030976">
    <property type="term" value="F:thiamine pyrophosphate binding"/>
    <property type="evidence" value="ECO:0007669"/>
    <property type="project" value="InterPro"/>
</dbReference>
<comment type="similarity">
    <text evidence="3">Belongs to the alpha-ketoglutarate dehydrogenase family.</text>
</comment>
<comment type="cofactor">
    <cofactor evidence="1">
        <name>thiamine diphosphate</name>
        <dbReference type="ChEBI" id="CHEBI:58937"/>
    </cofactor>
</comment>
<dbReference type="Gene3D" id="1.10.287.1150">
    <property type="entry name" value="TPP helical domain"/>
    <property type="match status" value="1"/>
</dbReference>
<dbReference type="InterPro" id="IPR001017">
    <property type="entry name" value="DH_E1"/>
</dbReference>
<evidence type="ECO:0000256" key="3">
    <source>
        <dbReference type="ARBA" id="ARBA00006936"/>
    </source>
</evidence>
<evidence type="ECO:0000256" key="6">
    <source>
        <dbReference type="ARBA" id="ARBA00023052"/>
    </source>
</evidence>
<keyword evidence="9" id="KW-1185">Reference proteome</keyword>
<dbReference type="PANTHER" id="PTHR23152:SF4">
    <property type="entry name" value="2-OXOADIPATE DEHYDROGENASE COMPLEX COMPONENT E1"/>
    <property type="match status" value="1"/>
</dbReference>
<dbReference type="SMART" id="SM00861">
    <property type="entry name" value="Transket_pyr"/>
    <property type="match status" value="1"/>
</dbReference>
<dbReference type="InterPro" id="IPR042179">
    <property type="entry name" value="KGD_C_sf"/>
</dbReference>
<keyword evidence="4" id="KW-0809">Transit peptide</keyword>
<dbReference type="NCBIfam" id="NF006914">
    <property type="entry name" value="PRK09404.1"/>
    <property type="match status" value="1"/>
</dbReference>
<dbReference type="GO" id="GO:0005739">
    <property type="term" value="C:mitochondrion"/>
    <property type="evidence" value="ECO:0007669"/>
    <property type="project" value="UniProtKB-SubCell"/>
</dbReference>